<dbReference type="OrthoDB" id="9789727at2"/>
<reference evidence="5 6" key="1">
    <citation type="submission" date="2014-02" db="EMBL/GenBank/DDBJ databases">
        <title>Draft genome of Erwinia mallotivora strain BT-MARDI, a papaya dieback pathogen.</title>
        <authorList>
            <person name="Redzuan R."/>
            <person name="Abu Bakar N."/>
            <person name="Badrun R."/>
            <person name="Mohd Raih M.F."/>
            <person name="Rozano L."/>
            <person name="Mat Amin N."/>
        </authorList>
    </citation>
    <scope>NUCLEOTIDE SEQUENCE [LARGE SCALE GENOMIC DNA]</scope>
    <source>
        <strain evidence="5 6">BT-MARDI</strain>
    </source>
</reference>
<dbReference type="PATRIC" id="fig|69222.5.peg.1496"/>
<protein>
    <submittedName>
        <fullName evidence="5">Arginase</fullName>
    </submittedName>
</protein>
<dbReference type="InterPro" id="IPR006035">
    <property type="entry name" value="Ureohydrolase"/>
</dbReference>
<evidence type="ECO:0000256" key="2">
    <source>
        <dbReference type="ARBA" id="ARBA00022801"/>
    </source>
</evidence>
<proteinExistence type="inferred from homology"/>
<comment type="similarity">
    <text evidence="4">Belongs to the arginase family.</text>
</comment>
<dbReference type="GO" id="GO:0030145">
    <property type="term" value="F:manganese ion binding"/>
    <property type="evidence" value="ECO:0007669"/>
    <property type="project" value="TreeGrafter"/>
</dbReference>
<accession>A0A014NQP6</accession>
<dbReference type="RefSeq" id="WP_034935856.1">
    <property type="nucleotide sequence ID" value="NZ_JFHN01000036.1"/>
</dbReference>
<name>A0A014NQP6_9GAMM</name>
<keyword evidence="2" id="KW-0378">Hydrolase</keyword>
<keyword evidence="3" id="KW-0464">Manganese</keyword>
<evidence type="ECO:0000256" key="3">
    <source>
        <dbReference type="ARBA" id="ARBA00023211"/>
    </source>
</evidence>
<dbReference type="PROSITE" id="PS51409">
    <property type="entry name" value="ARGINASE_2"/>
    <property type="match status" value="1"/>
</dbReference>
<comment type="caution">
    <text evidence="5">The sequence shown here is derived from an EMBL/GenBank/DDBJ whole genome shotgun (WGS) entry which is preliminary data.</text>
</comment>
<dbReference type="Gene3D" id="3.40.800.10">
    <property type="entry name" value="Ureohydrolase domain"/>
    <property type="match status" value="1"/>
</dbReference>
<dbReference type="InterPro" id="IPR023696">
    <property type="entry name" value="Ureohydrolase_dom_sf"/>
</dbReference>
<dbReference type="CDD" id="cd09999">
    <property type="entry name" value="Arginase-like_1"/>
    <property type="match status" value="1"/>
</dbReference>
<dbReference type="PANTHER" id="PTHR43782:SF3">
    <property type="entry name" value="ARGINASE"/>
    <property type="match status" value="1"/>
</dbReference>
<dbReference type="Pfam" id="PF00491">
    <property type="entry name" value="Arginase"/>
    <property type="match status" value="1"/>
</dbReference>
<sequence length="290" mass="31819">MSTAVHNTLRLLFPQWQGGNNENYYFGSRLLAWLAPPTIGPTEEVPVVQPASTPLVTENGIVGREQIRTQLAAARKIIHRHQPDSMVVLGGDCLVSLAPFSYLVEKYGDDLGVLWVDSHPDVMDPQHFSHAHAHVLGALMGYGDPDLTENIQRPLSPCNIMIAGIHHPLPHEEAFIARHGIATCGPQEIKNGAQPVTDWIEKQGIKYLAVHIDLDVLDPTLFRSVLFARTARGKDDFAGAAEGRLTINEVVTLVNHAASRSQIACITLAEHLPWDAINLKKMLESLPMPG</sequence>
<evidence type="ECO:0000256" key="1">
    <source>
        <dbReference type="ARBA" id="ARBA00022723"/>
    </source>
</evidence>
<dbReference type="SUPFAM" id="SSF52768">
    <property type="entry name" value="Arginase/deacetylase"/>
    <property type="match status" value="1"/>
</dbReference>
<organism evidence="5 6">
    <name type="scientific">Erwinia mallotivora</name>
    <dbReference type="NCBI Taxonomy" id="69222"/>
    <lineage>
        <taxon>Bacteria</taxon>
        <taxon>Pseudomonadati</taxon>
        <taxon>Pseudomonadota</taxon>
        <taxon>Gammaproteobacteria</taxon>
        <taxon>Enterobacterales</taxon>
        <taxon>Erwiniaceae</taxon>
        <taxon>Erwinia</taxon>
    </lineage>
</organism>
<dbReference type="Proteomes" id="UP000019918">
    <property type="component" value="Unassembled WGS sequence"/>
</dbReference>
<evidence type="ECO:0000256" key="4">
    <source>
        <dbReference type="PROSITE-ProRule" id="PRU00742"/>
    </source>
</evidence>
<keyword evidence="1" id="KW-0479">Metal-binding</keyword>
<keyword evidence="6" id="KW-1185">Reference proteome</keyword>
<gene>
    <name evidence="5" type="ORF">BG55_07280</name>
</gene>
<dbReference type="STRING" id="69222.BG55_07280"/>
<dbReference type="PANTHER" id="PTHR43782">
    <property type="entry name" value="ARGINASE"/>
    <property type="match status" value="1"/>
</dbReference>
<dbReference type="EMBL" id="JFHN01000036">
    <property type="protein sequence ID" value="EXU76155.1"/>
    <property type="molecule type" value="Genomic_DNA"/>
</dbReference>
<evidence type="ECO:0000313" key="6">
    <source>
        <dbReference type="Proteomes" id="UP000019918"/>
    </source>
</evidence>
<dbReference type="AlphaFoldDB" id="A0A014NQP6"/>
<dbReference type="GO" id="GO:0005829">
    <property type="term" value="C:cytosol"/>
    <property type="evidence" value="ECO:0007669"/>
    <property type="project" value="TreeGrafter"/>
</dbReference>
<evidence type="ECO:0000313" key="5">
    <source>
        <dbReference type="EMBL" id="EXU76155.1"/>
    </source>
</evidence>
<dbReference type="GO" id="GO:0004053">
    <property type="term" value="F:arginase activity"/>
    <property type="evidence" value="ECO:0007669"/>
    <property type="project" value="TreeGrafter"/>
</dbReference>